<dbReference type="PANTHER" id="PTHR30055:SF234">
    <property type="entry name" value="HTH-TYPE TRANSCRIPTIONAL REGULATOR BETI"/>
    <property type="match status" value="1"/>
</dbReference>
<dbReference type="PANTHER" id="PTHR30055">
    <property type="entry name" value="HTH-TYPE TRANSCRIPTIONAL REGULATOR RUTR"/>
    <property type="match status" value="1"/>
</dbReference>
<comment type="caution">
    <text evidence="5">The sequence shown here is derived from an EMBL/GenBank/DDBJ whole genome shotgun (WGS) entry which is preliminary data.</text>
</comment>
<gene>
    <name evidence="5" type="ORF">HDA39_001028</name>
</gene>
<keyword evidence="3" id="KW-0804">Transcription</keyword>
<protein>
    <submittedName>
        <fullName evidence="5">AcrR family transcriptional regulator</fullName>
    </submittedName>
</protein>
<evidence type="ECO:0000256" key="1">
    <source>
        <dbReference type="ARBA" id="ARBA00023015"/>
    </source>
</evidence>
<dbReference type="InterPro" id="IPR050109">
    <property type="entry name" value="HTH-type_TetR-like_transc_reg"/>
</dbReference>
<proteinExistence type="predicted"/>
<sequence>MTNSDLQSRTGRSQATRTLILTTAERLFAEYGVAAVSSRQICEAAGQGNNTAVGYHFGTKTDLVRAIIHRHTTRIDELREQMVAGIDDRADIRAWVGCLVHSSTDHLAELGNPTWYARFKAQLLTDPALREIAADITLSSPTALKILDGLTDVLSDLPLPARLERGDMTSRLVVQMCAEFERGLAAGTPMPRQTWPDLATGLVDAITGIWQAPVTP</sequence>
<dbReference type="Pfam" id="PF00440">
    <property type="entry name" value="TetR_N"/>
    <property type="match status" value="1"/>
</dbReference>
<dbReference type="GO" id="GO:0000976">
    <property type="term" value="F:transcription cis-regulatory region binding"/>
    <property type="evidence" value="ECO:0007669"/>
    <property type="project" value="TreeGrafter"/>
</dbReference>
<reference evidence="5 6" key="1">
    <citation type="submission" date="2020-08" db="EMBL/GenBank/DDBJ databases">
        <title>Sequencing the genomes of 1000 actinobacteria strains.</title>
        <authorList>
            <person name="Klenk H.-P."/>
        </authorList>
    </citation>
    <scope>NUCLEOTIDE SEQUENCE [LARGE SCALE GENOMIC DNA]</scope>
    <source>
        <strain evidence="5 6">DSM 28967</strain>
    </source>
</reference>
<dbReference type="Proteomes" id="UP000549971">
    <property type="component" value="Unassembled WGS sequence"/>
</dbReference>
<accession>A0A7W9J2S9</accession>
<evidence type="ECO:0000259" key="4">
    <source>
        <dbReference type="Pfam" id="PF00440"/>
    </source>
</evidence>
<dbReference type="InterPro" id="IPR001647">
    <property type="entry name" value="HTH_TetR"/>
</dbReference>
<dbReference type="EMBL" id="JACHMY010000001">
    <property type="protein sequence ID" value="MBB5834294.1"/>
    <property type="molecule type" value="Genomic_DNA"/>
</dbReference>
<evidence type="ECO:0000256" key="2">
    <source>
        <dbReference type="ARBA" id="ARBA00023125"/>
    </source>
</evidence>
<name>A0A7W9J2S9_9ACTN</name>
<feature type="domain" description="HTH tetR-type" evidence="4">
    <location>
        <begin position="20"/>
        <end position="67"/>
    </location>
</feature>
<evidence type="ECO:0000256" key="3">
    <source>
        <dbReference type="ARBA" id="ARBA00023163"/>
    </source>
</evidence>
<dbReference type="Gene3D" id="1.10.357.10">
    <property type="entry name" value="Tetracycline Repressor, domain 2"/>
    <property type="match status" value="1"/>
</dbReference>
<dbReference type="AlphaFoldDB" id="A0A7W9J2S9"/>
<dbReference type="InterPro" id="IPR009057">
    <property type="entry name" value="Homeodomain-like_sf"/>
</dbReference>
<keyword evidence="2" id="KW-0238">DNA-binding</keyword>
<dbReference type="GO" id="GO:0003700">
    <property type="term" value="F:DNA-binding transcription factor activity"/>
    <property type="evidence" value="ECO:0007669"/>
    <property type="project" value="TreeGrafter"/>
</dbReference>
<evidence type="ECO:0000313" key="6">
    <source>
        <dbReference type="Proteomes" id="UP000549971"/>
    </source>
</evidence>
<evidence type="ECO:0000313" key="5">
    <source>
        <dbReference type="EMBL" id="MBB5834294.1"/>
    </source>
</evidence>
<keyword evidence="1" id="KW-0805">Transcription regulation</keyword>
<organism evidence="5 6">
    <name type="scientific">Kribbella italica</name>
    <dbReference type="NCBI Taxonomy" id="1540520"/>
    <lineage>
        <taxon>Bacteria</taxon>
        <taxon>Bacillati</taxon>
        <taxon>Actinomycetota</taxon>
        <taxon>Actinomycetes</taxon>
        <taxon>Propionibacteriales</taxon>
        <taxon>Kribbellaceae</taxon>
        <taxon>Kribbella</taxon>
    </lineage>
</organism>
<dbReference type="RefSeq" id="WP_184794073.1">
    <property type="nucleotide sequence ID" value="NZ_JACHMY010000001.1"/>
</dbReference>
<dbReference type="SUPFAM" id="SSF46689">
    <property type="entry name" value="Homeodomain-like"/>
    <property type="match status" value="1"/>
</dbReference>
<keyword evidence="6" id="KW-1185">Reference proteome</keyword>